<dbReference type="GeneID" id="129335193"/>
<feature type="transmembrane region" description="Helical" evidence="13">
    <location>
        <begin position="95"/>
        <end position="120"/>
    </location>
</feature>
<dbReference type="GO" id="GO:0016020">
    <property type="term" value="C:membrane"/>
    <property type="evidence" value="ECO:0007669"/>
    <property type="project" value="UniProtKB-SubCell"/>
</dbReference>
<dbReference type="RefSeq" id="XP_054843606.1">
    <property type="nucleotide sequence ID" value="XM_054987631.1"/>
</dbReference>
<keyword evidence="4 12" id="KW-0716">Sensory transduction</keyword>
<sequence length="343" mass="38047">MGSVIPIEKAFVPSSLLAFYLATAGTVYLSVIMTHGLIIVVNLSDWSKGNGLMPNDEILASLALSNLCFSSSSIADYFCSLIWEDFYSVFNKVQRVIFTLDIATSFSSFWFTAWLSVFYCMKIVNFKQAFLLKMKLKFSGLIHWLLLGSTVVSLGAALLFQWAVRITAHGKEAKETSNQTAGLPSTFNGTCNNVNEKPILLHMSPFYRLLIILLGCSVPLMVVVSSSVPVLYSLVRHTQKAEESLSPFQLEAHLSAAKAVLSLLLCYAVLVTSQTLIRMEIFRNWTYQYFLCLSIQLATLLAQSTVLIRSNPKLKQAAAQLLSGLPGYHRKGNNGRRTDSQEV</sequence>
<feature type="transmembrane region" description="Helical" evidence="13">
    <location>
        <begin position="288"/>
        <end position="308"/>
    </location>
</feature>
<keyword evidence="9 12" id="KW-0675">Receptor</keyword>
<dbReference type="Pfam" id="PF05296">
    <property type="entry name" value="TAS2R"/>
    <property type="match status" value="1"/>
</dbReference>
<keyword evidence="10 12" id="KW-0807">Transducer</keyword>
<name>A0AA97JUA0_EUBMA</name>
<accession>A0AA97JUA0</accession>
<keyword evidence="6 13" id="KW-1133">Transmembrane helix</keyword>
<evidence type="ECO:0000256" key="10">
    <source>
        <dbReference type="ARBA" id="ARBA00023224"/>
    </source>
</evidence>
<feature type="transmembrane region" description="Helical" evidence="13">
    <location>
        <begin position="206"/>
        <end position="235"/>
    </location>
</feature>
<feature type="transmembrane region" description="Helical" evidence="13">
    <location>
        <begin position="256"/>
        <end position="276"/>
    </location>
</feature>
<comment type="similarity">
    <text evidence="2 11">Belongs to the G-protein coupled receptor T2R family.</text>
</comment>
<evidence type="ECO:0000256" key="11">
    <source>
        <dbReference type="RuleBase" id="RU004423"/>
    </source>
</evidence>
<evidence type="ECO:0000256" key="2">
    <source>
        <dbReference type="ARBA" id="ARBA00007376"/>
    </source>
</evidence>
<reference evidence="15" key="1">
    <citation type="submission" date="2025-08" db="UniProtKB">
        <authorList>
            <consortium name="RefSeq"/>
        </authorList>
    </citation>
    <scope>IDENTIFICATION</scope>
    <source>
        <tissue evidence="15">Blood</tissue>
    </source>
</reference>
<keyword evidence="5 12" id="KW-0812">Transmembrane</keyword>
<dbReference type="AlphaFoldDB" id="A0AA97JUA0"/>
<evidence type="ECO:0000256" key="8">
    <source>
        <dbReference type="ARBA" id="ARBA00023136"/>
    </source>
</evidence>
<evidence type="ECO:0000256" key="5">
    <source>
        <dbReference type="ARBA" id="ARBA00022692"/>
    </source>
</evidence>
<dbReference type="PANTHER" id="PTHR11394">
    <property type="entry name" value="TASTE RECEPTOR TYPE 2"/>
    <property type="match status" value="1"/>
</dbReference>
<dbReference type="GO" id="GO:0004930">
    <property type="term" value="F:G protein-coupled receptor activity"/>
    <property type="evidence" value="ECO:0007669"/>
    <property type="project" value="UniProtKB-KW"/>
</dbReference>
<evidence type="ECO:0000256" key="7">
    <source>
        <dbReference type="ARBA" id="ARBA00023040"/>
    </source>
</evidence>
<keyword evidence="8 12" id="KW-0472">Membrane</keyword>
<comment type="subcellular location">
    <subcellularLocation>
        <location evidence="1 12">Membrane</location>
        <topology evidence="1 12">Multi-pass membrane protein</topology>
    </subcellularLocation>
</comment>
<evidence type="ECO:0000256" key="3">
    <source>
        <dbReference type="ARBA" id="ARBA00022480"/>
    </source>
</evidence>
<dbReference type="GO" id="GO:0033038">
    <property type="term" value="F:bitter taste receptor activity"/>
    <property type="evidence" value="ECO:0007669"/>
    <property type="project" value="InterPro"/>
</dbReference>
<dbReference type="Gene3D" id="1.20.1070.10">
    <property type="entry name" value="Rhodopsin 7-helix transmembrane proteins"/>
    <property type="match status" value="1"/>
</dbReference>
<evidence type="ECO:0000313" key="15">
    <source>
        <dbReference type="RefSeq" id="XP_054843606.1"/>
    </source>
</evidence>
<proteinExistence type="inferred from homology"/>
<organism evidence="14 15">
    <name type="scientific">Eublepharis macularius</name>
    <name type="common">Leopard gecko</name>
    <name type="synonym">Cyrtodactylus macularius</name>
    <dbReference type="NCBI Taxonomy" id="481883"/>
    <lineage>
        <taxon>Eukaryota</taxon>
        <taxon>Metazoa</taxon>
        <taxon>Chordata</taxon>
        <taxon>Craniata</taxon>
        <taxon>Vertebrata</taxon>
        <taxon>Euteleostomi</taxon>
        <taxon>Lepidosauria</taxon>
        <taxon>Squamata</taxon>
        <taxon>Bifurcata</taxon>
        <taxon>Gekkota</taxon>
        <taxon>Eublepharidae</taxon>
        <taxon>Eublepharinae</taxon>
        <taxon>Eublepharis</taxon>
    </lineage>
</organism>
<evidence type="ECO:0000256" key="6">
    <source>
        <dbReference type="ARBA" id="ARBA00022989"/>
    </source>
</evidence>
<dbReference type="SUPFAM" id="SSF81321">
    <property type="entry name" value="Family A G protein-coupled receptor-like"/>
    <property type="match status" value="1"/>
</dbReference>
<dbReference type="PANTHER" id="PTHR11394:SF47">
    <property type="entry name" value="TASTE RECEPTOR TYPE 2 MEMBER 40"/>
    <property type="match status" value="1"/>
</dbReference>
<keyword evidence="7 12" id="KW-0297">G-protein coupled receptor</keyword>
<feature type="transmembrane region" description="Helical" evidence="13">
    <location>
        <begin position="141"/>
        <end position="164"/>
    </location>
</feature>
<evidence type="ECO:0000256" key="12">
    <source>
        <dbReference type="RuleBase" id="RU004424"/>
    </source>
</evidence>
<evidence type="ECO:0000256" key="4">
    <source>
        <dbReference type="ARBA" id="ARBA00022606"/>
    </source>
</evidence>
<dbReference type="Proteomes" id="UP001190640">
    <property type="component" value="Chromosome 8"/>
</dbReference>
<protein>
    <recommendedName>
        <fullName evidence="12">Taste receptor type 2</fullName>
    </recommendedName>
</protein>
<keyword evidence="14" id="KW-1185">Reference proteome</keyword>
<evidence type="ECO:0000256" key="1">
    <source>
        <dbReference type="ARBA" id="ARBA00004141"/>
    </source>
</evidence>
<dbReference type="KEGG" id="emc:129335193"/>
<evidence type="ECO:0000256" key="13">
    <source>
        <dbReference type="SAM" id="Phobius"/>
    </source>
</evidence>
<keyword evidence="3 12" id="KW-0919">Taste</keyword>
<dbReference type="InterPro" id="IPR007960">
    <property type="entry name" value="TAS2R"/>
</dbReference>
<evidence type="ECO:0000256" key="9">
    <source>
        <dbReference type="ARBA" id="ARBA00023170"/>
    </source>
</evidence>
<gene>
    <name evidence="15" type="primary">LOC129335193</name>
</gene>
<feature type="transmembrane region" description="Helical" evidence="13">
    <location>
        <begin position="17"/>
        <end position="41"/>
    </location>
</feature>
<evidence type="ECO:0000313" key="14">
    <source>
        <dbReference type="Proteomes" id="UP001190640"/>
    </source>
</evidence>